<organism evidence="1">
    <name type="scientific">Rhizophora mucronata</name>
    <name type="common">Asiatic mangrove</name>
    <dbReference type="NCBI Taxonomy" id="61149"/>
    <lineage>
        <taxon>Eukaryota</taxon>
        <taxon>Viridiplantae</taxon>
        <taxon>Streptophyta</taxon>
        <taxon>Embryophyta</taxon>
        <taxon>Tracheophyta</taxon>
        <taxon>Spermatophyta</taxon>
        <taxon>Magnoliopsida</taxon>
        <taxon>eudicotyledons</taxon>
        <taxon>Gunneridae</taxon>
        <taxon>Pentapetalae</taxon>
        <taxon>rosids</taxon>
        <taxon>fabids</taxon>
        <taxon>Malpighiales</taxon>
        <taxon>Rhizophoraceae</taxon>
        <taxon>Rhizophora</taxon>
    </lineage>
</organism>
<dbReference type="AlphaFoldDB" id="A0A2P2PI67"/>
<proteinExistence type="predicted"/>
<evidence type="ECO:0000313" key="1">
    <source>
        <dbReference type="EMBL" id="MBX54450.1"/>
    </source>
</evidence>
<reference evidence="1" key="1">
    <citation type="submission" date="2018-02" db="EMBL/GenBank/DDBJ databases">
        <title>Rhizophora mucronata_Transcriptome.</title>
        <authorList>
            <person name="Meera S.P."/>
            <person name="Sreeshan A."/>
            <person name="Augustine A."/>
        </authorList>
    </citation>
    <scope>NUCLEOTIDE SEQUENCE</scope>
    <source>
        <tissue evidence="1">Leaf</tissue>
    </source>
</reference>
<sequence>MYKGHSKGSFHDLSTHFCISYKINDQQNKNITH</sequence>
<protein>
    <submittedName>
        <fullName evidence="1">Uncharacterized protein</fullName>
    </submittedName>
</protein>
<name>A0A2P2PI67_RHIMU</name>
<accession>A0A2P2PI67</accession>
<dbReference type="EMBL" id="GGEC01073966">
    <property type="protein sequence ID" value="MBX54450.1"/>
    <property type="molecule type" value="Transcribed_RNA"/>
</dbReference>